<dbReference type="Proteomes" id="UP001575652">
    <property type="component" value="Unassembled WGS sequence"/>
</dbReference>
<name>A0ABV4UL64_9MICC</name>
<feature type="region of interest" description="Disordered" evidence="1">
    <location>
        <begin position="155"/>
        <end position="177"/>
    </location>
</feature>
<organism evidence="2 3">
    <name type="scientific">Arthrobacter halodurans</name>
    <dbReference type="NCBI Taxonomy" id="516699"/>
    <lineage>
        <taxon>Bacteria</taxon>
        <taxon>Bacillati</taxon>
        <taxon>Actinomycetota</taxon>
        <taxon>Actinomycetes</taxon>
        <taxon>Micrococcales</taxon>
        <taxon>Micrococcaceae</taxon>
        <taxon>Arthrobacter</taxon>
    </lineage>
</organism>
<accession>A0ABV4UL64</accession>
<evidence type="ECO:0000313" key="2">
    <source>
        <dbReference type="EMBL" id="MFB0834357.1"/>
    </source>
</evidence>
<protein>
    <submittedName>
        <fullName evidence="2">Uncharacterized protein</fullName>
    </submittedName>
</protein>
<evidence type="ECO:0000313" key="3">
    <source>
        <dbReference type="Proteomes" id="UP001575652"/>
    </source>
</evidence>
<evidence type="ECO:0000256" key="1">
    <source>
        <dbReference type="SAM" id="MobiDB-lite"/>
    </source>
</evidence>
<reference evidence="2 3" key="1">
    <citation type="submission" date="2024-09" db="EMBL/GenBank/DDBJ databases">
        <authorList>
            <person name="Salinas-Garcia M.A."/>
            <person name="Prieme A."/>
        </authorList>
    </citation>
    <scope>NUCLEOTIDE SEQUENCE [LARGE SCALE GENOMIC DNA]</scope>
    <source>
        <strain evidence="2 3">DSM 21081</strain>
    </source>
</reference>
<comment type="caution">
    <text evidence="2">The sequence shown here is derived from an EMBL/GenBank/DDBJ whole genome shotgun (WGS) entry which is preliminary data.</text>
</comment>
<proteinExistence type="predicted"/>
<gene>
    <name evidence="2" type="ORF">ACETWP_07140</name>
</gene>
<feature type="compositionally biased region" description="Polar residues" evidence="1">
    <location>
        <begin position="165"/>
        <end position="177"/>
    </location>
</feature>
<dbReference type="EMBL" id="JBHDLJ010000004">
    <property type="protein sequence ID" value="MFB0834357.1"/>
    <property type="molecule type" value="Genomic_DNA"/>
</dbReference>
<dbReference type="RefSeq" id="WP_373971525.1">
    <property type="nucleotide sequence ID" value="NZ_JBHDLJ010000004.1"/>
</dbReference>
<sequence>MDYAASQAVGMSRLEIVSVEELEEFFRSSGSRHAEGSVASEKLGKSTALDHARVFRIDMVERVTSRFGRLMSRLGFGPDADFDDTYLLIRVRTPRYIESDPVLGEIFSKATLVWDEATMERVRSHAQQHIDEANKGRLGPDETYLSRHFVLGSFSESGSEVPGFPTTSSQGPYTDPV</sequence>
<keyword evidence="3" id="KW-1185">Reference proteome</keyword>